<gene>
    <name evidence="5" type="ORF">LTRI10_LOCUS15954</name>
</gene>
<evidence type="ECO:0000256" key="1">
    <source>
        <dbReference type="ARBA" id="ARBA00008668"/>
    </source>
</evidence>
<accession>A0AAV2DJB8</accession>
<keyword evidence="3" id="KW-0442">Lipid degradation</keyword>
<dbReference type="PANTHER" id="PTHR46020:SF4">
    <property type="entry name" value="OS04G0650200 PROTEIN"/>
    <property type="match status" value="1"/>
</dbReference>
<evidence type="ECO:0008006" key="7">
    <source>
        <dbReference type="Google" id="ProtNLM"/>
    </source>
</evidence>
<dbReference type="InterPro" id="IPR001087">
    <property type="entry name" value="GDSL"/>
</dbReference>
<dbReference type="GO" id="GO:0016788">
    <property type="term" value="F:hydrolase activity, acting on ester bonds"/>
    <property type="evidence" value="ECO:0007669"/>
    <property type="project" value="InterPro"/>
</dbReference>
<organism evidence="5 6">
    <name type="scientific">Linum trigynum</name>
    <dbReference type="NCBI Taxonomy" id="586398"/>
    <lineage>
        <taxon>Eukaryota</taxon>
        <taxon>Viridiplantae</taxon>
        <taxon>Streptophyta</taxon>
        <taxon>Embryophyta</taxon>
        <taxon>Tracheophyta</taxon>
        <taxon>Spermatophyta</taxon>
        <taxon>Magnoliopsida</taxon>
        <taxon>eudicotyledons</taxon>
        <taxon>Gunneridae</taxon>
        <taxon>Pentapetalae</taxon>
        <taxon>rosids</taxon>
        <taxon>fabids</taxon>
        <taxon>Malpighiales</taxon>
        <taxon>Linaceae</taxon>
        <taxon>Linum</taxon>
    </lineage>
</organism>
<reference evidence="5 6" key="1">
    <citation type="submission" date="2024-04" db="EMBL/GenBank/DDBJ databases">
        <authorList>
            <person name="Fracassetti M."/>
        </authorList>
    </citation>
    <scope>NUCLEOTIDE SEQUENCE [LARGE SCALE GENOMIC DNA]</scope>
</reference>
<protein>
    <recommendedName>
        <fullName evidence="7">GDSL esterase/lipase</fullName>
    </recommendedName>
</protein>
<evidence type="ECO:0000313" key="5">
    <source>
        <dbReference type="EMBL" id="CAL1374064.1"/>
    </source>
</evidence>
<sequence>MEKYHQASATLLLQCFPTVLFCFLAAGIAKADAATKLFVFGDSYADTGNWGRSASSWKEPYGITFPGKPAGRFSDGRIFTDYMASFLGIESPIPYTTAMATAQDSRSRHLQYGMNFAYGGTGVFDTFIPAPNMSVQINLFEKTIEEQKVYTKQDLLNSSFALLSIAGNDYLTYANKKGNPQELPGLTQRIIAQLSENLNLIHGLGVSKVAITTLPPIGCLPVVAAANSYRDCNETWNSAAKYHNQQLHQAVESLNNRTSRSNVFGILDTFSALMAEFKKSNGSGSGDNPLKPCCIGVSSDHSCGDVDEKGGNGGAKKYVVCNNPSLSMFWDMLHPAQNGWQAVYQTLKPSLHEMMI</sequence>
<keyword evidence="2" id="KW-0378">Hydrolase</keyword>
<dbReference type="PANTHER" id="PTHR46020">
    <property type="entry name" value="OSJNBB0059K02.9 PROTEIN"/>
    <property type="match status" value="1"/>
</dbReference>
<evidence type="ECO:0000313" key="6">
    <source>
        <dbReference type="Proteomes" id="UP001497516"/>
    </source>
</evidence>
<dbReference type="GO" id="GO:0016042">
    <property type="term" value="P:lipid catabolic process"/>
    <property type="evidence" value="ECO:0007669"/>
    <property type="project" value="UniProtKB-KW"/>
</dbReference>
<dbReference type="Pfam" id="PF00657">
    <property type="entry name" value="Lipase_GDSL"/>
    <property type="match status" value="1"/>
</dbReference>
<dbReference type="Proteomes" id="UP001497516">
    <property type="component" value="Chromosome 3"/>
</dbReference>
<evidence type="ECO:0000256" key="2">
    <source>
        <dbReference type="ARBA" id="ARBA00022801"/>
    </source>
</evidence>
<name>A0AAV2DJB8_9ROSI</name>
<evidence type="ECO:0000256" key="3">
    <source>
        <dbReference type="ARBA" id="ARBA00022963"/>
    </source>
</evidence>
<dbReference type="AlphaFoldDB" id="A0AAV2DJB8"/>
<dbReference type="EMBL" id="OZ034816">
    <property type="protein sequence ID" value="CAL1374064.1"/>
    <property type="molecule type" value="Genomic_DNA"/>
</dbReference>
<comment type="similarity">
    <text evidence="1">Belongs to the 'GDSL' lipolytic enzyme family.</text>
</comment>
<dbReference type="Gene3D" id="3.40.50.1110">
    <property type="entry name" value="SGNH hydrolase"/>
    <property type="match status" value="1"/>
</dbReference>
<dbReference type="SUPFAM" id="SSF52266">
    <property type="entry name" value="SGNH hydrolase"/>
    <property type="match status" value="1"/>
</dbReference>
<keyword evidence="6" id="KW-1185">Reference proteome</keyword>
<dbReference type="InterPro" id="IPR036514">
    <property type="entry name" value="SGNH_hydro_sf"/>
</dbReference>
<proteinExistence type="inferred from homology"/>
<keyword evidence="4" id="KW-0443">Lipid metabolism</keyword>
<evidence type="ECO:0000256" key="4">
    <source>
        <dbReference type="ARBA" id="ARBA00023098"/>
    </source>
</evidence>